<dbReference type="AlphaFoldDB" id="A0A5R8KIV3"/>
<dbReference type="Pfam" id="PF07963">
    <property type="entry name" value="N_methyl"/>
    <property type="match status" value="1"/>
</dbReference>
<comment type="caution">
    <text evidence="2">The sequence shown here is derived from an EMBL/GenBank/DDBJ whole genome shotgun (WGS) entry which is preliminary data.</text>
</comment>
<dbReference type="PROSITE" id="PS00409">
    <property type="entry name" value="PROKAR_NTER_METHYL"/>
    <property type="match status" value="1"/>
</dbReference>
<evidence type="ECO:0000256" key="1">
    <source>
        <dbReference type="SAM" id="Phobius"/>
    </source>
</evidence>
<dbReference type="Proteomes" id="UP000306196">
    <property type="component" value="Unassembled WGS sequence"/>
</dbReference>
<name>A0A5R8KIV3_9BACT</name>
<organism evidence="2 3">
    <name type="scientific">Phragmitibacter flavus</name>
    <dbReference type="NCBI Taxonomy" id="2576071"/>
    <lineage>
        <taxon>Bacteria</taxon>
        <taxon>Pseudomonadati</taxon>
        <taxon>Verrucomicrobiota</taxon>
        <taxon>Verrucomicrobiia</taxon>
        <taxon>Verrucomicrobiales</taxon>
        <taxon>Verrucomicrobiaceae</taxon>
        <taxon>Phragmitibacter</taxon>
    </lineage>
</organism>
<gene>
    <name evidence="2" type="ORF">FEM03_02185</name>
</gene>
<sequence length="144" mass="15941">MRAKERGLRDGSGFTLLEVLLALMVFSIAVVALVEAINLSGLASSESRLEGRVQARLETLLLEATRLSQLGGTEFPPELVDTKVTEDGVAYHIQTVELELDNMDGERLTGLYAARVTATWRESMQTQTAEAETWFWPPLFAAER</sequence>
<protein>
    <submittedName>
        <fullName evidence="2">Prepilin-type N-terminal cleavage/methylation domain-containing protein</fullName>
    </submittedName>
</protein>
<feature type="transmembrane region" description="Helical" evidence="1">
    <location>
        <begin position="12"/>
        <end position="34"/>
    </location>
</feature>
<dbReference type="RefSeq" id="WP_240772658.1">
    <property type="nucleotide sequence ID" value="NZ_VAUV01000002.1"/>
</dbReference>
<proteinExistence type="predicted"/>
<keyword evidence="3" id="KW-1185">Reference proteome</keyword>
<keyword evidence="1" id="KW-1133">Transmembrane helix</keyword>
<evidence type="ECO:0000313" key="3">
    <source>
        <dbReference type="Proteomes" id="UP000306196"/>
    </source>
</evidence>
<accession>A0A5R8KIV3</accession>
<keyword evidence="1" id="KW-0472">Membrane</keyword>
<dbReference type="EMBL" id="VAUV01000002">
    <property type="protein sequence ID" value="TLD72187.1"/>
    <property type="molecule type" value="Genomic_DNA"/>
</dbReference>
<keyword evidence="1" id="KW-0812">Transmembrane</keyword>
<evidence type="ECO:0000313" key="2">
    <source>
        <dbReference type="EMBL" id="TLD72187.1"/>
    </source>
</evidence>
<dbReference type="NCBIfam" id="TIGR02532">
    <property type="entry name" value="IV_pilin_GFxxxE"/>
    <property type="match status" value="1"/>
</dbReference>
<reference evidence="2 3" key="1">
    <citation type="submission" date="2019-05" db="EMBL/GenBank/DDBJ databases">
        <title>Verrucobacter flavum gen. nov., sp. nov. a new member of the family Verrucomicrobiaceae.</title>
        <authorList>
            <person name="Szuroczki S."/>
            <person name="Abbaszade G."/>
            <person name="Szabo A."/>
            <person name="Felfoldi T."/>
            <person name="Schumann P."/>
            <person name="Boka K."/>
            <person name="Keki Z."/>
            <person name="Toumi M."/>
            <person name="Toth E."/>
        </authorList>
    </citation>
    <scope>NUCLEOTIDE SEQUENCE [LARGE SCALE GENOMIC DNA]</scope>
    <source>
        <strain evidence="2 3">MG-N-17</strain>
    </source>
</reference>
<dbReference type="InterPro" id="IPR012902">
    <property type="entry name" value="N_methyl_site"/>
</dbReference>